<gene>
    <name evidence="1" type="ordered locus">MTR_2g082760</name>
</gene>
<dbReference type="AlphaFoldDB" id="G7IHE7"/>
<evidence type="ECO:0000313" key="3">
    <source>
        <dbReference type="Proteomes" id="UP000002051"/>
    </source>
</evidence>
<proteinExistence type="predicted"/>
<sequence>MTIAVRVGNRPGRPPGAYGCIRISLCTITAPMGGMSTAIPNTYIYVQLHCDSYSVIYLKNNQVYHAKTKHIDVSFYKIKRVTCT</sequence>
<protein>
    <submittedName>
        <fullName evidence="1 2">Uncharacterized protein</fullName>
    </submittedName>
</protein>
<dbReference type="EMBL" id="CM001218">
    <property type="protein sequence ID" value="AES66871.1"/>
    <property type="molecule type" value="Genomic_DNA"/>
</dbReference>
<dbReference type="EnsemblPlants" id="AES66871">
    <property type="protein sequence ID" value="AES66871"/>
    <property type="gene ID" value="MTR_2g082760"/>
</dbReference>
<dbReference type="Proteomes" id="UP000002051">
    <property type="component" value="Chromosome 2"/>
</dbReference>
<organism evidence="1 3">
    <name type="scientific">Medicago truncatula</name>
    <name type="common">Barrel medic</name>
    <name type="synonym">Medicago tribuloides</name>
    <dbReference type="NCBI Taxonomy" id="3880"/>
    <lineage>
        <taxon>Eukaryota</taxon>
        <taxon>Viridiplantae</taxon>
        <taxon>Streptophyta</taxon>
        <taxon>Embryophyta</taxon>
        <taxon>Tracheophyta</taxon>
        <taxon>Spermatophyta</taxon>
        <taxon>Magnoliopsida</taxon>
        <taxon>eudicotyledons</taxon>
        <taxon>Gunneridae</taxon>
        <taxon>Pentapetalae</taxon>
        <taxon>rosids</taxon>
        <taxon>fabids</taxon>
        <taxon>Fabales</taxon>
        <taxon>Fabaceae</taxon>
        <taxon>Papilionoideae</taxon>
        <taxon>50 kb inversion clade</taxon>
        <taxon>NPAAA clade</taxon>
        <taxon>Hologalegina</taxon>
        <taxon>IRL clade</taxon>
        <taxon>Trifolieae</taxon>
        <taxon>Medicago</taxon>
    </lineage>
</organism>
<reference evidence="1 3" key="2">
    <citation type="journal article" date="2014" name="BMC Genomics">
        <title>An improved genome release (version Mt4.0) for the model legume Medicago truncatula.</title>
        <authorList>
            <person name="Tang H."/>
            <person name="Krishnakumar V."/>
            <person name="Bidwell S."/>
            <person name="Rosen B."/>
            <person name="Chan A."/>
            <person name="Zhou S."/>
            <person name="Gentzbittel L."/>
            <person name="Childs K.L."/>
            <person name="Yandell M."/>
            <person name="Gundlach H."/>
            <person name="Mayer K.F."/>
            <person name="Schwartz D.C."/>
            <person name="Town C.D."/>
        </authorList>
    </citation>
    <scope>GENOME REANNOTATION</scope>
    <source>
        <strain evidence="2 3">cv. Jemalong A17</strain>
    </source>
</reference>
<reference evidence="1 3" key="1">
    <citation type="journal article" date="2011" name="Nature">
        <title>The Medicago genome provides insight into the evolution of rhizobial symbioses.</title>
        <authorList>
            <person name="Young N.D."/>
            <person name="Debelle F."/>
            <person name="Oldroyd G.E."/>
            <person name="Geurts R."/>
            <person name="Cannon S.B."/>
            <person name="Udvardi M.K."/>
            <person name="Benedito V.A."/>
            <person name="Mayer K.F."/>
            <person name="Gouzy J."/>
            <person name="Schoof H."/>
            <person name="Van de Peer Y."/>
            <person name="Proost S."/>
            <person name="Cook D.R."/>
            <person name="Meyers B.C."/>
            <person name="Spannagl M."/>
            <person name="Cheung F."/>
            <person name="De Mita S."/>
            <person name="Krishnakumar V."/>
            <person name="Gundlach H."/>
            <person name="Zhou S."/>
            <person name="Mudge J."/>
            <person name="Bharti A.K."/>
            <person name="Murray J.D."/>
            <person name="Naoumkina M.A."/>
            <person name="Rosen B."/>
            <person name="Silverstein K.A."/>
            <person name="Tang H."/>
            <person name="Rombauts S."/>
            <person name="Zhao P.X."/>
            <person name="Zhou P."/>
            <person name="Barbe V."/>
            <person name="Bardou P."/>
            <person name="Bechner M."/>
            <person name="Bellec A."/>
            <person name="Berger A."/>
            <person name="Berges H."/>
            <person name="Bidwell S."/>
            <person name="Bisseling T."/>
            <person name="Choisne N."/>
            <person name="Couloux A."/>
            <person name="Denny R."/>
            <person name="Deshpande S."/>
            <person name="Dai X."/>
            <person name="Doyle J.J."/>
            <person name="Dudez A.M."/>
            <person name="Farmer A.D."/>
            <person name="Fouteau S."/>
            <person name="Franken C."/>
            <person name="Gibelin C."/>
            <person name="Gish J."/>
            <person name="Goldstein S."/>
            <person name="Gonzalez A.J."/>
            <person name="Green P.J."/>
            <person name="Hallab A."/>
            <person name="Hartog M."/>
            <person name="Hua A."/>
            <person name="Humphray S.J."/>
            <person name="Jeong D.H."/>
            <person name="Jing Y."/>
            <person name="Jocker A."/>
            <person name="Kenton S.M."/>
            <person name="Kim D.J."/>
            <person name="Klee K."/>
            <person name="Lai H."/>
            <person name="Lang C."/>
            <person name="Lin S."/>
            <person name="Macmil S.L."/>
            <person name="Magdelenat G."/>
            <person name="Matthews L."/>
            <person name="McCorrison J."/>
            <person name="Monaghan E.L."/>
            <person name="Mun J.H."/>
            <person name="Najar F.Z."/>
            <person name="Nicholson C."/>
            <person name="Noirot C."/>
            <person name="O'Bleness M."/>
            <person name="Paule C.R."/>
            <person name="Poulain J."/>
            <person name="Prion F."/>
            <person name="Qin B."/>
            <person name="Qu C."/>
            <person name="Retzel E.F."/>
            <person name="Riddle C."/>
            <person name="Sallet E."/>
            <person name="Samain S."/>
            <person name="Samson N."/>
            <person name="Sanders I."/>
            <person name="Saurat O."/>
            <person name="Scarpelli C."/>
            <person name="Schiex T."/>
            <person name="Segurens B."/>
            <person name="Severin A.J."/>
            <person name="Sherrier D.J."/>
            <person name="Shi R."/>
            <person name="Sims S."/>
            <person name="Singer S.R."/>
            <person name="Sinharoy S."/>
            <person name="Sterck L."/>
            <person name="Viollet A."/>
            <person name="Wang B.B."/>
            <person name="Wang K."/>
            <person name="Wang M."/>
            <person name="Wang X."/>
            <person name="Warfsmann J."/>
            <person name="Weissenbach J."/>
            <person name="White D.D."/>
            <person name="White J.D."/>
            <person name="Wiley G.B."/>
            <person name="Wincker P."/>
            <person name="Xing Y."/>
            <person name="Yang L."/>
            <person name="Yao Z."/>
            <person name="Ying F."/>
            <person name="Zhai J."/>
            <person name="Zhou L."/>
            <person name="Zuber A."/>
            <person name="Denarie J."/>
            <person name="Dixon R.A."/>
            <person name="May G.D."/>
            <person name="Schwartz D.C."/>
            <person name="Rogers J."/>
            <person name="Quetier F."/>
            <person name="Town C.D."/>
            <person name="Roe B.A."/>
        </authorList>
    </citation>
    <scope>NUCLEOTIDE SEQUENCE [LARGE SCALE GENOMIC DNA]</scope>
    <source>
        <strain evidence="1">A17</strain>
        <strain evidence="2 3">cv. Jemalong A17</strain>
    </source>
</reference>
<name>G7IHE7_MEDTR</name>
<dbReference type="HOGENOM" id="CLU_2530866_0_0_1"/>
<evidence type="ECO:0000313" key="1">
    <source>
        <dbReference type="EMBL" id="AES66871.1"/>
    </source>
</evidence>
<reference evidence="2" key="3">
    <citation type="submission" date="2015-04" db="UniProtKB">
        <authorList>
            <consortium name="EnsemblPlants"/>
        </authorList>
    </citation>
    <scope>IDENTIFICATION</scope>
    <source>
        <strain evidence="2">cv. Jemalong A17</strain>
    </source>
</reference>
<accession>G7IHE7</accession>
<dbReference type="PaxDb" id="3880-AES66871"/>
<keyword evidence="3" id="KW-1185">Reference proteome</keyword>
<evidence type="ECO:0000313" key="2">
    <source>
        <dbReference type="EnsemblPlants" id="AES66871"/>
    </source>
</evidence>